<feature type="repeat" description="TPR" evidence="4">
    <location>
        <begin position="2064"/>
        <end position="2097"/>
    </location>
</feature>
<feature type="repeat" description="ANK" evidence="3">
    <location>
        <begin position="1160"/>
        <end position="1192"/>
    </location>
</feature>
<dbReference type="SUPFAM" id="SSF48452">
    <property type="entry name" value="TPR-like"/>
    <property type="match status" value="1"/>
</dbReference>
<organism evidence="5 6">
    <name type="scientific">Artemia franciscana</name>
    <name type="common">Brine shrimp</name>
    <name type="synonym">Artemia sanfranciscana</name>
    <dbReference type="NCBI Taxonomy" id="6661"/>
    <lineage>
        <taxon>Eukaryota</taxon>
        <taxon>Metazoa</taxon>
        <taxon>Ecdysozoa</taxon>
        <taxon>Arthropoda</taxon>
        <taxon>Crustacea</taxon>
        <taxon>Branchiopoda</taxon>
        <taxon>Anostraca</taxon>
        <taxon>Artemiidae</taxon>
        <taxon>Artemia</taxon>
    </lineage>
</organism>
<evidence type="ECO:0000256" key="2">
    <source>
        <dbReference type="ARBA" id="ARBA00023043"/>
    </source>
</evidence>
<feature type="repeat" description="ANK" evidence="3">
    <location>
        <begin position="828"/>
        <end position="860"/>
    </location>
</feature>
<keyword evidence="1" id="KW-0677">Repeat</keyword>
<dbReference type="SMART" id="SM00248">
    <property type="entry name" value="ANK"/>
    <property type="match status" value="34"/>
</dbReference>
<name>A0AA88L4G8_ARTSF</name>
<feature type="repeat" description="ANK" evidence="3">
    <location>
        <begin position="1127"/>
        <end position="1159"/>
    </location>
</feature>
<feature type="repeat" description="ANK" evidence="3">
    <location>
        <begin position="1094"/>
        <end position="1126"/>
    </location>
</feature>
<dbReference type="PANTHER" id="PTHR24123:SF33">
    <property type="entry name" value="PROTEIN HOS4"/>
    <property type="match status" value="1"/>
</dbReference>
<evidence type="ECO:0000313" key="6">
    <source>
        <dbReference type="Proteomes" id="UP001187531"/>
    </source>
</evidence>
<dbReference type="PANTHER" id="PTHR24123">
    <property type="entry name" value="ANKYRIN REPEAT-CONTAINING"/>
    <property type="match status" value="1"/>
</dbReference>
<feature type="repeat" description="ANK" evidence="3">
    <location>
        <begin position="1324"/>
        <end position="1356"/>
    </location>
</feature>
<dbReference type="Pfam" id="PF13374">
    <property type="entry name" value="TPR_10"/>
    <property type="match status" value="2"/>
</dbReference>
<dbReference type="Pfam" id="PF13424">
    <property type="entry name" value="TPR_12"/>
    <property type="match status" value="2"/>
</dbReference>
<dbReference type="InterPro" id="IPR036770">
    <property type="entry name" value="Ankyrin_rpt-contain_sf"/>
</dbReference>
<dbReference type="SUPFAM" id="SSF48403">
    <property type="entry name" value="Ankyrin repeat"/>
    <property type="match status" value="6"/>
</dbReference>
<feature type="repeat" description="ANK" evidence="3">
    <location>
        <begin position="1193"/>
        <end position="1225"/>
    </location>
</feature>
<feature type="repeat" description="ANK" evidence="3">
    <location>
        <begin position="995"/>
        <end position="1027"/>
    </location>
</feature>
<evidence type="ECO:0000256" key="1">
    <source>
        <dbReference type="ARBA" id="ARBA00022737"/>
    </source>
</evidence>
<keyword evidence="4" id="KW-0802">TPR repeat</keyword>
<keyword evidence="6" id="KW-1185">Reference proteome</keyword>
<dbReference type="InterPro" id="IPR051165">
    <property type="entry name" value="Multifunctional_ANK_Repeat"/>
</dbReference>
<feature type="repeat" description="ANK" evidence="3">
    <location>
        <begin position="928"/>
        <end position="960"/>
    </location>
</feature>
<feature type="repeat" description="ANK" evidence="3">
    <location>
        <begin position="1737"/>
        <end position="1769"/>
    </location>
</feature>
<protein>
    <submittedName>
        <fullName evidence="5">Uncharacterized protein</fullName>
    </submittedName>
</protein>
<feature type="repeat" description="ANK" evidence="3">
    <location>
        <begin position="2240"/>
        <end position="2272"/>
    </location>
</feature>
<feature type="repeat" description="ANK" evidence="3">
    <location>
        <begin position="1419"/>
        <end position="1451"/>
    </location>
</feature>
<dbReference type="InterPro" id="IPR002110">
    <property type="entry name" value="Ankyrin_rpt"/>
</dbReference>
<feature type="repeat" description="ANK" evidence="3">
    <location>
        <begin position="2179"/>
        <end position="2206"/>
    </location>
</feature>
<feature type="repeat" description="ANK" evidence="3">
    <location>
        <begin position="1620"/>
        <end position="1652"/>
    </location>
</feature>
<evidence type="ECO:0000256" key="3">
    <source>
        <dbReference type="PROSITE-ProRule" id="PRU00023"/>
    </source>
</evidence>
<evidence type="ECO:0000313" key="5">
    <source>
        <dbReference type="EMBL" id="KAK2712559.1"/>
    </source>
</evidence>
<gene>
    <name evidence="5" type="ORF">QYM36_011297</name>
</gene>
<dbReference type="Pfam" id="PF13606">
    <property type="entry name" value="Ank_3"/>
    <property type="match status" value="1"/>
</dbReference>
<feature type="repeat" description="ANK" evidence="3">
    <location>
        <begin position="861"/>
        <end position="883"/>
    </location>
</feature>
<evidence type="ECO:0000256" key="4">
    <source>
        <dbReference type="PROSITE-ProRule" id="PRU00339"/>
    </source>
</evidence>
<dbReference type="PROSITE" id="PS50297">
    <property type="entry name" value="ANK_REP_REGION"/>
    <property type="match status" value="27"/>
</dbReference>
<feature type="repeat" description="ANK" evidence="3">
    <location>
        <begin position="962"/>
        <end position="994"/>
    </location>
</feature>
<sequence length="2399" mass="268617">MLGNQDVNYSLIDAVRKGQLERARKLIHSNNHVSSTNLIILACKHNKVKILEYLLGINCKILSNSCIGVRETTILPDDEDETCHNAFYYAIRSGNVELLDILISKWPGNYFAVHFRELDEILSRAYEELKLKNVSLSEEIEIYVENKLINLRFFSSSSDMNQNGKRYIYNPSERIDLVLQNICLLKAEYSNAEKIDERFLFITKFVAQNIHILKRQLKSTYERLPWEEIEFCLISFVSSYIKRQEINLFYNATLNKSKILIHLENFAKKLKEEKDILNGGDIDKLANLPKLKREKVVAKIVCNYPQFEELYSDHQQIRDIHSLEKISDYIKLALSADPKQREGQLIITRVLQAIGEYLKNTLESPKLSNTVSELLLLSLPRNTREVLIDLRNSLSHAFSLSKRTEIEEYTDVNFFIGVQNDTKRIDNVIADILCNNKIKIIRILLTKITSSESLEEIKEVAAILSNVELDGMITESFEEMEHNKLENLIKKLSNILTAKTNYENELFTKIESMINSVKTKSKNIRTDYVKTFVSFKTLFQVFLKEKNIDHNAIREMKFRANRILENIPFQIEYCNLKEIFELLMEISRSARSRIMDDHLHEVKRLTYEILFMALNETGDLKWIEELRNKLNEKGSCIPKCKQRKVYKITQEKYNNHLELKLSELEGILRKNALSDKLTEKLPSYKRNKKLQAIVEMLVLDIMSLLGMSERFLENNILFLDENTPLLTGKCLRNHLAHDNTLLDVLSSDPSIAVILNAEKLISENIIHSKHKIGKSLSDDPPKLKDKYDQNLLTITWHAKMFSALEEGKLEDLKNYLRKGADINARNIHSSTALHFAASGPCLDVIKFVIDQKLDPNIKDINGQSPLHIAAAHGRKNIVDFLVREAGVYVDDPDNSGKTSLHIAAENGHKDAVEILLKNNANTNTKDMIGYSPLHYAILNNQIDAAKIMLEKEVNVDINETMGGFTPLHISAECGHLELVNFLLQSRAEVNARNDRDWTPLHAAAFNGHLEVVKLLLTKGANVNARVINGCTPLQYAVENGHEMIAIILLKHGANVNAMNKFNCTPLHHAAKNGFEEIVKYLLKNKANASIATLEGTTPLHLSVQSCHLKIVATLLEHGINIHAKDKNNATPLHYAAESGHKAVTEVLINNGAKINDKAKNDITPLHAASLKGNTDIIELLVRNKAEVRAQDINGGTPLHAAAMHGSYDAIHLLLKNGAEVNDRNNSGMTPIYLAALKGHVEAVILLIKNRADVNVRANYGFTPLHAAVVGGHKDVVNLLIKNKAKVNEKGIADCTPLHLAVEAGLKEVVEILAANGANVNVRSNNLTPLLYAIKHNHKEIVEVLVENGASVNTSDMPLSLAVTAGYRDVVDILLKHKAFINVKGPEDLTPLHYAAMRGHKEIVSDLIASGADVDAMTIDYTTPLYFAAAEGHEEVAEVLIANKANVNVVNVEGTPLHIAAGRGHVDVVEVLLNNGAKINDKDNIGRTPLELAVSHGSASHLQVVKKLLQHKIMDVNAKGNDGYTLLHIASQEDNLEMVKFLVDEGCNINARNSSGSKPVHIAAREGHKDIVEFFLSNGLNINESGAYSQTLLHYAAMKGHLDVVSYLIVQGADVNSKDTNGCSPMHIAAVFGFKDVIEVLLRNGAIFNAVDKDYRSPLEITNKKDVINLLAPTKELFESVKRNNSSEVENCIKIGAYVNAKSTDCGTVLHYTAWKGYDRMVKILLQNGANPNLAGNKGFTPIHYAAKFSHLKIVKTLLSYGAVYNAVSDSGKTPSKFSVDRDINSLFKLISDSFSKVKDGDAKVINMLNKIKDIDTVKAVLGARNRENKSLIVAAIHSNFSKVEQLKQIFQIDVSAQIHSASVFLIQDNYQKALSIFRSVFERRKEILGPDNPGTLDIQTYIAKVLYKQGIYQEALSMFEEIFLKQKDILGLNDKDTLSTRSMIALVLHNLGQDEKALCIFQEVCQRQKEMLGLNHSDTLDTQFHMALVLDRLGKHDEALTINMAVFEKLNETLGTNDPATVRAKNNIGLVLASQGKYEESLKIYRQVFESKKTILGINHVDTLRTLYNIAGVLFNQNKHQEALKAFQQVLDLQKKVLRQNHPETLNTQYNIANVFFAQHKFNSALKVYRECFDQRKAVFGPNHPSILDISKRIEMINFQFKVQGVEESENDHYLQKDINIAASKGDLQTVQRLLDDGANPNDKDIDGRTPLHYAVSIGHKDIVNILLANGANANQVTNKGNTPLHTATSKCHKEIVDVLLKRVSRDKLSDFVNAKTALSGTTSLHLAAKSGSLEVVELLLKSGATYNIENKEGKIPIDFSKDQKVINLLKLIEELFKDIRNGNVESISKLEAIQPNECLAITNARNNQGNTLLQHALANGHKILAKKLLEMLKKSVQA</sequence>
<dbReference type="Gene3D" id="1.25.40.20">
    <property type="entry name" value="Ankyrin repeat-containing domain"/>
    <property type="match status" value="14"/>
</dbReference>
<dbReference type="Pfam" id="PF00023">
    <property type="entry name" value="Ank"/>
    <property type="match status" value="5"/>
</dbReference>
<feature type="repeat" description="ANK" evidence="3">
    <location>
        <begin position="1028"/>
        <end position="1060"/>
    </location>
</feature>
<feature type="repeat" description="ANK" evidence="3">
    <location>
        <begin position="1587"/>
        <end position="1619"/>
    </location>
</feature>
<dbReference type="Proteomes" id="UP001187531">
    <property type="component" value="Unassembled WGS sequence"/>
</dbReference>
<reference evidence="5" key="1">
    <citation type="submission" date="2023-07" db="EMBL/GenBank/DDBJ databases">
        <title>Chromosome-level genome assembly of Artemia franciscana.</title>
        <authorList>
            <person name="Jo E."/>
        </authorList>
    </citation>
    <scope>NUCLEOTIDE SEQUENCE</scope>
    <source>
        <tissue evidence="5">Whole body</tissue>
    </source>
</reference>
<feature type="repeat" description="ANK" evidence="3">
    <location>
        <begin position="1521"/>
        <end position="1553"/>
    </location>
</feature>
<feature type="repeat" description="ANK" evidence="3">
    <location>
        <begin position="1259"/>
        <end position="1291"/>
    </location>
</feature>
<feature type="repeat" description="ANK" evidence="3">
    <location>
        <begin position="1386"/>
        <end position="1418"/>
    </location>
</feature>
<dbReference type="InterPro" id="IPR011990">
    <property type="entry name" value="TPR-like_helical_dom_sf"/>
</dbReference>
<proteinExistence type="predicted"/>
<feature type="repeat" description="ANK" evidence="3">
    <location>
        <begin position="1226"/>
        <end position="1258"/>
    </location>
</feature>
<accession>A0AA88L4G8</accession>
<dbReference type="PRINTS" id="PR01415">
    <property type="entry name" value="ANKYRIN"/>
</dbReference>
<comment type="caution">
    <text evidence="5">The sequence shown here is derived from an EMBL/GenBank/DDBJ whole genome shotgun (WGS) entry which is preliminary data.</text>
</comment>
<feature type="repeat" description="ANK" evidence="3">
    <location>
        <begin position="1292"/>
        <end position="1324"/>
    </location>
</feature>
<dbReference type="PROSITE" id="PS50088">
    <property type="entry name" value="ANK_REPEAT"/>
    <property type="match status" value="29"/>
</dbReference>
<feature type="repeat" description="ANK" evidence="3">
    <location>
        <begin position="1554"/>
        <end position="1586"/>
    </location>
</feature>
<feature type="repeat" description="ANK" evidence="3">
    <location>
        <begin position="895"/>
        <end position="927"/>
    </location>
</feature>
<dbReference type="SMART" id="SM00028">
    <property type="entry name" value="TPR"/>
    <property type="match status" value="6"/>
</dbReference>
<dbReference type="PROSITE" id="PS50005">
    <property type="entry name" value="TPR"/>
    <property type="match status" value="1"/>
</dbReference>
<dbReference type="EMBL" id="JAVRJZ010000015">
    <property type="protein sequence ID" value="KAK2712559.1"/>
    <property type="molecule type" value="Genomic_DNA"/>
</dbReference>
<dbReference type="InterPro" id="IPR019734">
    <property type="entry name" value="TPR_rpt"/>
</dbReference>
<keyword evidence="2 3" id="KW-0040">ANK repeat</keyword>
<feature type="repeat" description="ANK" evidence="3">
    <location>
        <begin position="1704"/>
        <end position="1736"/>
    </location>
</feature>
<feature type="repeat" description="ANK" evidence="3">
    <location>
        <begin position="1061"/>
        <end position="1093"/>
    </location>
</feature>
<dbReference type="Gene3D" id="1.25.40.10">
    <property type="entry name" value="Tetratricopeptide repeat domain"/>
    <property type="match status" value="2"/>
</dbReference>
<feature type="repeat" description="ANK" evidence="3">
    <location>
        <begin position="1451"/>
        <end position="1483"/>
    </location>
</feature>
<dbReference type="EMBL" id="JAVRJZ010000015">
    <property type="protein sequence ID" value="KAK2712558.1"/>
    <property type="molecule type" value="Genomic_DNA"/>
</dbReference>
<feature type="repeat" description="ANK" evidence="3">
    <location>
        <begin position="2207"/>
        <end position="2239"/>
    </location>
</feature>
<feature type="repeat" description="ANK" evidence="3">
    <location>
        <begin position="2280"/>
        <end position="2312"/>
    </location>
</feature>
<dbReference type="Pfam" id="PF12796">
    <property type="entry name" value="Ank_2"/>
    <property type="match status" value="9"/>
</dbReference>